<proteinExistence type="predicted"/>
<evidence type="ECO:0000313" key="4">
    <source>
        <dbReference type="Proteomes" id="UP000317209"/>
    </source>
</evidence>
<comment type="caution">
    <text evidence="3">The sequence shown here is derived from an EMBL/GenBank/DDBJ whole genome shotgun (WGS) entry which is preliminary data.</text>
</comment>
<accession>A0A543BMU2</accession>
<protein>
    <submittedName>
        <fullName evidence="3">Uncharacterized protein</fullName>
    </submittedName>
</protein>
<name>A0A543BMU2_9MICO</name>
<feature type="transmembrane region" description="Helical" evidence="2">
    <location>
        <begin position="103"/>
        <end position="127"/>
    </location>
</feature>
<sequence length="242" mass="25440">MDLRTLRAQRLTWVAGGVLLLLSVAVGLAARGPLAGLSPGKDWLFTAAVVLLVIGIGRGGSITARRVVGTLATILLAIAPMTQSYWFTLLPDNTGDPNAAEDAWVLVATAYFGILLVLAVISVVEIARARVIPSPWRWAPLWVMVWTPVTYAIGLAFFSAAPLGTAVASFGAIFSLCGPAVGVAFLGVLAIVLGMRTAPAAAPDERWHHWFDDAGAGAPLPSIDSSDTESAARDAERGRRQD</sequence>
<dbReference type="OrthoDB" id="5114831at2"/>
<feature type="transmembrane region" description="Helical" evidence="2">
    <location>
        <begin position="167"/>
        <end position="193"/>
    </location>
</feature>
<evidence type="ECO:0000256" key="2">
    <source>
        <dbReference type="SAM" id="Phobius"/>
    </source>
</evidence>
<feature type="region of interest" description="Disordered" evidence="1">
    <location>
        <begin position="218"/>
        <end position="242"/>
    </location>
</feature>
<feature type="compositionally biased region" description="Basic and acidic residues" evidence="1">
    <location>
        <begin position="230"/>
        <end position="242"/>
    </location>
</feature>
<dbReference type="Proteomes" id="UP000317209">
    <property type="component" value="Unassembled WGS sequence"/>
</dbReference>
<feature type="transmembrane region" description="Helical" evidence="2">
    <location>
        <begin position="43"/>
        <end position="60"/>
    </location>
</feature>
<keyword evidence="2" id="KW-0472">Membrane</keyword>
<dbReference type="AlphaFoldDB" id="A0A543BMU2"/>
<reference evidence="3 4" key="1">
    <citation type="submission" date="2019-06" db="EMBL/GenBank/DDBJ databases">
        <title>Sequencing the genomes of 1000 actinobacteria strains.</title>
        <authorList>
            <person name="Klenk H.-P."/>
        </authorList>
    </citation>
    <scope>NUCLEOTIDE SEQUENCE [LARGE SCALE GENOMIC DNA]</scope>
    <source>
        <strain evidence="3 4">DSM 20169</strain>
    </source>
</reference>
<feature type="transmembrane region" description="Helical" evidence="2">
    <location>
        <begin position="67"/>
        <end position="88"/>
    </location>
</feature>
<feature type="transmembrane region" description="Helical" evidence="2">
    <location>
        <begin position="139"/>
        <end position="161"/>
    </location>
</feature>
<evidence type="ECO:0000313" key="3">
    <source>
        <dbReference type="EMBL" id="TQL86142.1"/>
    </source>
</evidence>
<keyword evidence="2" id="KW-0812">Transmembrane</keyword>
<keyword evidence="4" id="KW-1185">Reference proteome</keyword>
<evidence type="ECO:0000256" key="1">
    <source>
        <dbReference type="SAM" id="MobiDB-lite"/>
    </source>
</evidence>
<dbReference type="RefSeq" id="WP_141872023.1">
    <property type="nucleotide sequence ID" value="NZ_VFOX01000001.1"/>
</dbReference>
<gene>
    <name evidence="3" type="ORF">FB560_1785</name>
</gene>
<dbReference type="EMBL" id="VFOX01000001">
    <property type="protein sequence ID" value="TQL86142.1"/>
    <property type="molecule type" value="Genomic_DNA"/>
</dbReference>
<organism evidence="3 4">
    <name type="scientific">Microbacterium saperdae</name>
    <dbReference type="NCBI Taxonomy" id="69368"/>
    <lineage>
        <taxon>Bacteria</taxon>
        <taxon>Bacillati</taxon>
        <taxon>Actinomycetota</taxon>
        <taxon>Actinomycetes</taxon>
        <taxon>Micrococcales</taxon>
        <taxon>Microbacteriaceae</taxon>
        <taxon>Microbacterium</taxon>
    </lineage>
</organism>
<keyword evidence="2" id="KW-1133">Transmembrane helix</keyword>